<sequence>MTILSPKAVPAPAASDAYGFGDRLTADFPSQINVDVTEVCNLACVHCPHPQFKKSVHYAGRMLDPALNDKMVEEVRDHGQGRVGYIRYTAAGEPMAHPAIFPMLAKAVARSGTTVSLTTNGMLLDEGRRARLLETGIHLIDISIDAFLPETYARVRVGGDLERVRGGVLRLMEGAARRVDPPKIVVSFVEQPFNQGETADFERFWKENGAAYVVIRRLHSCAGAAQDLAATLRVEQGETRRPCLYPWERIVLNPSGQLSFCPADWAHGAAIAEYRDTTIREVWQGPFYRALREAHLTNSYANHGFCGQCPDWASTRWPKQGRSYADMVQDFKETE</sequence>
<evidence type="ECO:0000313" key="9">
    <source>
        <dbReference type="EMBL" id="ABC23540.1"/>
    </source>
</evidence>
<proteinExistence type="predicted"/>
<dbReference type="PATRIC" id="fig|269796.9.peg.2851"/>
<dbReference type="PANTHER" id="PTHR11228">
    <property type="entry name" value="RADICAL SAM DOMAIN PROTEIN"/>
    <property type="match status" value="1"/>
</dbReference>
<evidence type="ECO:0000259" key="8">
    <source>
        <dbReference type="Pfam" id="PF13186"/>
    </source>
</evidence>
<dbReference type="GO" id="GO:0003824">
    <property type="term" value="F:catalytic activity"/>
    <property type="evidence" value="ECO:0007669"/>
    <property type="project" value="InterPro"/>
</dbReference>
<evidence type="ECO:0000256" key="5">
    <source>
        <dbReference type="ARBA" id="ARBA00023004"/>
    </source>
</evidence>
<dbReference type="InterPro" id="IPR013785">
    <property type="entry name" value="Aldolase_TIM"/>
</dbReference>
<keyword evidence="6" id="KW-0411">Iron-sulfur</keyword>
<dbReference type="Pfam" id="PF13186">
    <property type="entry name" value="SPASM"/>
    <property type="match status" value="1"/>
</dbReference>
<keyword evidence="4" id="KW-0479">Metal-binding</keyword>
<dbReference type="GO" id="GO:0051536">
    <property type="term" value="F:iron-sulfur cluster binding"/>
    <property type="evidence" value="ECO:0007669"/>
    <property type="project" value="UniProtKB-KW"/>
</dbReference>
<dbReference type="Gene3D" id="3.20.20.70">
    <property type="entry name" value="Aldolase class I"/>
    <property type="match status" value="1"/>
</dbReference>
<dbReference type="SUPFAM" id="SSF102114">
    <property type="entry name" value="Radical SAM enzymes"/>
    <property type="match status" value="1"/>
</dbReference>
<keyword evidence="2" id="KW-0004">4Fe-4S</keyword>
<dbReference type="InterPro" id="IPR023885">
    <property type="entry name" value="4Fe4S-binding_SPASM_dom"/>
</dbReference>
<organism evidence="9 10">
    <name type="scientific">Rhodospirillum rubrum (strain ATCC 11170 / ATH 1.1.1 / DSM 467 / LMG 4362 / NCIMB 8255 / S1)</name>
    <dbReference type="NCBI Taxonomy" id="269796"/>
    <lineage>
        <taxon>Bacteria</taxon>
        <taxon>Pseudomonadati</taxon>
        <taxon>Pseudomonadota</taxon>
        <taxon>Alphaproteobacteria</taxon>
        <taxon>Rhodospirillales</taxon>
        <taxon>Rhodospirillaceae</taxon>
        <taxon>Rhodospirillum</taxon>
    </lineage>
</organism>
<dbReference type="InterPro" id="IPR050377">
    <property type="entry name" value="Radical_SAM_PqqE_MftC-like"/>
</dbReference>
<evidence type="ECO:0000313" key="10">
    <source>
        <dbReference type="Proteomes" id="UP000001929"/>
    </source>
</evidence>
<dbReference type="GO" id="GO:0046872">
    <property type="term" value="F:metal ion binding"/>
    <property type="evidence" value="ECO:0007669"/>
    <property type="project" value="UniProtKB-KW"/>
</dbReference>
<dbReference type="STRING" id="269796.Rru_A2743"/>
<dbReference type="SFLD" id="SFLDG01387">
    <property type="entry name" value="BtrN-like_SPASM_domain_contain"/>
    <property type="match status" value="1"/>
</dbReference>
<protein>
    <submittedName>
        <fullName evidence="9">Radical SAM</fullName>
    </submittedName>
</protein>
<dbReference type="Proteomes" id="UP000001929">
    <property type="component" value="Chromosome"/>
</dbReference>
<dbReference type="CDD" id="cd21109">
    <property type="entry name" value="SPASM"/>
    <property type="match status" value="1"/>
</dbReference>
<dbReference type="InterPro" id="IPR034391">
    <property type="entry name" value="AdoMet-like_SPASM_containing"/>
</dbReference>
<keyword evidence="5" id="KW-0408">Iron</keyword>
<feature type="domain" description="4Fe4S-binding SPASM" evidence="8">
    <location>
        <begin position="243"/>
        <end position="310"/>
    </location>
</feature>
<keyword evidence="10" id="KW-1185">Reference proteome</keyword>
<comment type="cofactor">
    <cofactor evidence="1">
        <name>[4Fe-4S] cluster</name>
        <dbReference type="ChEBI" id="CHEBI:49883"/>
    </cofactor>
</comment>
<evidence type="ECO:0000259" key="7">
    <source>
        <dbReference type="Pfam" id="PF04055"/>
    </source>
</evidence>
<accession>Q2RQQ5</accession>
<dbReference type="EnsemblBacteria" id="ABC23540">
    <property type="protein sequence ID" value="ABC23540"/>
    <property type="gene ID" value="Rru_A2743"/>
</dbReference>
<dbReference type="HOGENOM" id="CLU_009273_1_2_5"/>
<dbReference type="InterPro" id="IPR007197">
    <property type="entry name" value="rSAM"/>
</dbReference>
<name>Q2RQQ5_RHORT</name>
<evidence type="ECO:0000256" key="3">
    <source>
        <dbReference type="ARBA" id="ARBA00022691"/>
    </source>
</evidence>
<keyword evidence="3" id="KW-0949">S-adenosyl-L-methionine</keyword>
<evidence type="ECO:0000256" key="4">
    <source>
        <dbReference type="ARBA" id="ARBA00022723"/>
    </source>
</evidence>
<evidence type="ECO:0000256" key="2">
    <source>
        <dbReference type="ARBA" id="ARBA00022485"/>
    </source>
</evidence>
<dbReference type="SFLD" id="SFLDS00029">
    <property type="entry name" value="Radical_SAM"/>
    <property type="match status" value="1"/>
</dbReference>
<dbReference type="KEGG" id="rru:Rru_A2743"/>
<gene>
    <name evidence="9" type="ordered locus">Rru_A2743</name>
</gene>
<dbReference type="SFLD" id="SFLDG01067">
    <property type="entry name" value="SPASM/twitch_domain_containing"/>
    <property type="match status" value="1"/>
</dbReference>
<dbReference type="eggNOG" id="COG0535">
    <property type="taxonomic scope" value="Bacteria"/>
</dbReference>
<feature type="domain" description="Radical SAM core" evidence="7">
    <location>
        <begin position="36"/>
        <end position="171"/>
    </location>
</feature>
<dbReference type="PhylomeDB" id="Q2RQQ5"/>
<reference evidence="9 10" key="1">
    <citation type="journal article" date="2011" name="Stand. Genomic Sci.">
        <title>Complete genome sequence of Rhodospirillum rubrum type strain (S1).</title>
        <authorList>
            <person name="Munk A.C."/>
            <person name="Copeland A."/>
            <person name="Lucas S."/>
            <person name="Lapidus A."/>
            <person name="Del Rio T.G."/>
            <person name="Barry K."/>
            <person name="Detter J.C."/>
            <person name="Hammon N."/>
            <person name="Israni S."/>
            <person name="Pitluck S."/>
            <person name="Brettin T."/>
            <person name="Bruce D."/>
            <person name="Han C."/>
            <person name="Tapia R."/>
            <person name="Gilna P."/>
            <person name="Schmutz J."/>
            <person name="Larimer F."/>
            <person name="Land M."/>
            <person name="Kyrpides N.C."/>
            <person name="Mavromatis K."/>
            <person name="Richardson P."/>
            <person name="Rohde M."/>
            <person name="Goker M."/>
            <person name="Klenk H.P."/>
            <person name="Zhang Y."/>
            <person name="Roberts G.P."/>
            <person name="Reslewic S."/>
            <person name="Schwartz D.C."/>
        </authorList>
    </citation>
    <scope>NUCLEOTIDE SEQUENCE [LARGE SCALE GENOMIC DNA]</scope>
    <source>
        <strain evidence="10">ATCC 11170 / ATH 1.1.1 / DSM 467 / LMG 4362 / NCIMB 8255 / S1</strain>
    </source>
</reference>
<evidence type="ECO:0000256" key="6">
    <source>
        <dbReference type="ARBA" id="ARBA00023014"/>
    </source>
</evidence>
<dbReference type="Pfam" id="PF04055">
    <property type="entry name" value="Radical_SAM"/>
    <property type="match status" value="1"/>
</dbReference>
<dbReference type="InterPro" id="IPR058240">
    <property type="entry name" value="rSAM_sf"/>
</dbReference>
<dbReference type="EMBL" id="CP000230">
    <property type="protein sequence ID" value="ABC23540.1"/>
    <property type="molecule type" value="Genomic_DNA"/>
</dbReference>
<dbReference type="RefSeq" id="WP_011390553.1">
    <property type="nucleotide sequence ID" value="NC_007643.1"/>
</dbReference>
<dbReference type="CDD" id="cd01335">
    <property type="entry name" value="Radical_SAM"/>
    <property type="match status" value="1"/>
</dbReference>
<dbReference type="PANTHER" id="PTHR11228:SF7">
    <property type="entry name" value="PQQA PEPTIDE CYCLASE"/>
    <property type="match status" value="1"/>
</dbReference>
<evidence type="ECO:0000256" key="1">
    <source>
        <dbReference type="ARBA" id="ARBA00001966"/>
    </source>
</evidence>
<dbReference type="AlphaFoldDB" id="Q2RQQ5"/>